<feature type="domain" description="Transposase DDE" evidence="1">
    <location>
        <begin position="67"/>
        <end position="117"/>
    </location>
</feature>
<dbReference type="OrthoDB" id="8549969at2"/>
<protein>
    <submittedName>
        <fullName evidence="2">Transposase DDE domain group 1</fullName>
    </submittedName>
</protein>
<dbReference type="EMBL" id="FNOY01000039">
    <property type="protein sequence ID" value="SDY50015.1"/>
    <property type="molecule type" value="Genomic_DNA"/>
</dbReference>
<dbReference type="InterPro" id="IPR025668">
    <property type="entry name" value="Tnp_DDE_dom"/>
</dbReference>
<reference evidence="2 3" key="1">
    <citation type="submission" date="2016-10" db="EMBL/GenBank/DDBJ databases">
        <authorList>
            <person name="de Groot N.N."/>
        </authorList>
    </citation>
    <scope>NUCLEOTIDE SEQUENCE [LARGE SCALE GENOMIC DNA]</scope>
    <source>
        <strain evidence="2 3">Nm1</strain>
    </source>
</reference>
<gene>
    <name evidence="2" type="ORF">SAMN05421881_103923</name>
</gene>
<dbReference type="AlphaFoldDB" id="A0A1H3KE15"/>
<evidence type="ECO:0000313" key="2">
    <source>
        <dbReference type="EMBL" id="SDY50015.1"/>
    </source>
</evidence>
<evidence type="ECO:0000259" key="1">
    <source>
        <dbReference type="Pfam" id="PF13701"/>
    </source>
</evidence>
<evidence type="ECO:0000313" key="3">
    <source>
        <dbReference type="Proteomes" id="UP000198640"/>
    </source>
</evidence>
<dbReference type="Pfam" id="PF13701">
    <property type="entry name" value="DDE_Tnp_1_4"/>
    <property type="match status" value="2"/>
</dbReference>
<keyword evidence="3" id="KW-1185">Reference proteome</keyword>
<feature type="domain" description="Transposase DDE" evidence="1">
    <location>
        <begin position="1"/>
        <end position="62"/>
    </location>
</feature>
<name>A0A1H3KE15_9PROT</name>
<proteinExistence type="predicted"/>
<dbReference type="Proteomes" id="UP000198640">
    <property type="component" value="Unassembled WGS sequence"/>
</dbReference>
<accession>A0A1H3KE15</accession>
<organism evidence="2 3">
    <name type="scientific">Nitrosomonas halophila</name>
    <dbReference type="NCBI Taxonomy" id="44576"/>
    <lineage>
        <taxon>Bacteria</taxon>
        <taxon>Pseudomonadati</taxon>
        <taxon>Pseudomonadota</taxon>
        <taxon>Betaproteobacteria</taxon>
        <taxon>Nitrosomonadales</taxon>
        <taxon>Nitrosomonadaceae</taxon>
        <taxon>Nitrosomonas</taxon>
    </lineage>
</organism>
<sequence>MILDFDATDDVVYDKQEGRFFHGYYDHYCFLPLYVFCGDQLLDSYLRSSKQDAARHAWAILSLSGRYNQFRLLMSSLAYILLETIRRVALKDTELAQAYVNTLRLKLIRAYSEIQHPLLRSQVKIPL</sequence>
<dbReference type="STRING" id="44576.SAMN05421881_103923"/>